<dbReference type="InterPro" id="IPR042099">
    <property type="entry name" value="ANL_N_sf"/>
</dbReference>
<dbReference type="InterPro" id="IPR051414">
    <property type="entry name" value="Adenylate-forming_Reductase"/>
</dbReference>
<dbReference type="Pfam" id="PF23562">
    <property type="entry name" value="AMP-binding_C_3"/>
    <property type="match status" value="1"/>
</dbReference>
<accession>A0AAE0NGB1</accession>
<dbReference type="InterPro" id="IPR020845">
    <property type="entry name" value="AMP-binding_CS"/>
</dbReference>
<dbReference type="InterPro" id="IPR036291">
    <property type="entry name" value="NAD(P)-bd_dom_sf"/>
</dbReference>
<keyword evidence="1" id="KW-0596">Phosphopantetheine</keyword>
<dbReference type="PROSITE" id="PS50075">
    <property type="entry name" value="CARRIER"/>
    <property type="match status" value="1"/>
</dbReference>
<dbReference type="Pfam" id="PF00550">
    <property type="entry name" value="PP-binding"/>
    <property type="match status" value="1"/>
</dbReference>
<dbReference type="InterPro" id="IPR036736">
    <property type="entry name" value="ACP-like_sf"/>
</dbReference>
<gene>
    <name evidence="4" type="ORF">B0H63DRAFT_545240</name>
</gene>
<dbReference type="EMBL" id="JAULSW010000005">
    <property type="protein sequence ID" value="KAK3380982.1"/>
    <property type="molecule type" value="Genomic_DNA"/>
</dbReference>
<name>A0AAE0NGB1_9PEZI</name>
<dbReference type="Pfam" id="PF00501">
    <property type="entry name" value="AMP-binding"/>
    <property type="match status" value="1"/>
</dbReference>
<dbReference type="SMART" id="SM00823">
    <property type="entry name" value="PKS_PP"/>
    <property type="match status" value="1"/>
</dbReference>
<feature type="domain" description="Carrier" evidence="3">
    <location>
        <begin position="561"/>
        <end position="647"/>
    </location>
</feature>
<dbReference type="SUPFAM" id="SSF56801">
    <property type="entry name" value="Acetyl-CoA synthetase-like"/>
    <property type="match status" value="1"/>
</dbReference>
<dbReference type="PANTHER" id="PTHR43439:SF2">
    <property type="entry name" value="ENZYME, PUTATIVE (JCVI)-RELATED"/>
    <property type="match status" value="1"/>
</dbReference>
<dbReference type="SUPFAM" id="SSF47336">
    <property type="entry name" value="ACP-like"/>
    <property type="match status" value="1"/>
</dbReference>
<reference evidence="4" key="2">
    <citation type="submission" date="2023-06" db="EMBL/GenBank/DDBJ databases">
        <authorList>
            <consortium name="Lawrence Berkeley National Laboratory"/>
            <person name="Haridas S."/>
            <person name="Hensen N."/>
            <person name="Bonometti L."/>
            <person name="Westerberg I."/>
            <person name="Brannstrom I.O."/>
            <person name="Guillou S."/>
            <person name="Cros-Aarteil S."/>
            <person name="Calhoun S."/>
            <person name="Kuo A."/>
            <person name="Mondo S."/>
            <person name="Pangilinan J."/>
            <person name="Riley R."/>
            <person name="LaButti K."/>
            <person name="Andreopoulos B."/>
            <person name="Lipzen A."/>
            <person name="Chen C."/>
            <person name="Yanf M."/>
            <person name="Daum C."/>
            <person name="Ng V."/>
            <person name="Clum A."/>
            <person name="Steindorff A."/>
            <person name="Ohm R."/>
            <person name="Martin F."/>
            <person name="Silar P."/>
            <person name="Natvig D."/>
            <person name="Lalanne C."/>
            <person name="Gautier V."/>
            <person name="Ament-velasquez S.L."/>
            <person name="Kruys A."/>
            <person name="Hutchinson M.I."/>
            <person name="Powell A.J."/>
            <person name="Barry K."/>
            <person name="Miller A.N."/>
            <person name="Grigoriev I.V."/>
            <person name="Debuchy R."/>
            <person name="Gladieux P."/>
            <person name="Thoren M.H."/>
            <person name="Johannesson H."/>
        </authorList>
    </citation>
    <scope>NUCLEOTIDE SEQUENCE</scope>
    <source>
        <strain evidence="4">CBS 232.78</strain>
    </source>
</reference>
<sequence>MRTLTAVVDGLAAQVPHNVWVKAPLSTEGTQDEIDWQDITWLRLSRAVNTMASWMGRHLGEPTGNEPVAYMGVNDIRYPIVILASLKTGYKVMLTSPRNSIEGHLSLLRATACRKFLFSKELQTQVDHLGEKYDSLLAVQVPEVQQLLETKSDGEGYISRDGNGSTMNERETLMILHSSGTTGMPKPIHIKAGVIGSIETLTSMPVPEGRQNVNDELYGSPLMLTMTPFFHIFGINIFARSIYHQGTLVLLPPGKPPTAELLLHAITTTKPTAVVSAPSILEDICNLPGGLNTLSTVDSVFFGGAPLARSAGDKISKVTTLLNGIGSTEMFNAPNLIPADPADWEYFEWNPEAGIVMEPWPSNQRLNQKLPMAEMVVKRKQDDPKHEYQFVFHNFPELSEWRTRDLFEQHPVKPALWRYVGRADDIMVLSNGEKLHPVSFEQTVEEHPWVKGALMVGAGKFQTRLLIESHSEQTAFGREAFIDQVWPWVEKANAASPAHARVWRSMIALANPEKPFQRAPKGSVMRQATWQLYEKEIELLYVGDEASVDGGSVEEGLLETPDIGDVQNIIRKAVGSVLSIPPQDITDTTDLFSLGLDSLRVLELSQIMSRRFHHTHKKQSSRYNCSPRMIYENPTIKQLSKPLVGATSENLPRKTSISREEKMSAMIHRHTRLLQSQPASIPSGDVKHPRPEGGGRVAILTGSTGSLGSYLLHALISSPNIDLIYCLNRTTDAPERQEHSFVQRDLGSVTNHGKLKFLTADLTQPLFGLPEYDYIELQQTADVLIHNAWPVNFNSPLETFEPAITATRQCAEFAFSSGAHIVFVSSIASVLNYPAVRSFNSIDGNEEVAVIPEEFETDNSLPAHQGYGEAKHLASCVLAKAVQIKEGLKATIMRAGQLAGPVHGGGVWNKHEWLPSLIATSKEIGKIPISLGRQHDFIDWIPVDIAAMAIVDLTLSRLDGENQVAKDALACFHILNPQVASWSAVVDAVREFYAEGDMVDIRAVGFDEWMGDLVAVGERGDGTEVERYPALKLLDFFHGMGGKGSASGSLRFATEKAVASSPAMSEAPQVGGQLMRKWLEGWAF</sequence>
<dbReference type="PROSITE" id="PS00012">
    <property type="entry name" value="PHOSPHOPANTETHEINE"/>
    <property type="match status" value="1"/>
</dbReference>
<protein>
    <recommendedName>
        <fullName evidence="3">Carrier domain-containing protein</fullName>
    </recommendedName>
</protein>
<dbReference type="GO" id="GO:0031177">
    <property type="term" value="F:phosphopantetheine binding"/>
    <property type="evidence" value="ECO:0007669"/>
    <property type="project" value="InterPro"/>
</dbReference>
<evidence type="ECO:0000313" key="5">
    <source>
        <dbReference type="Proteomes" id="UP001285441"/>
    </source>
</evidence>
<reference evidence="4" key="1">
    <citation type="journal article" date="2023" name="Mol. Phylogenet. Evol.">
        <title>Genome-scale phylogeny and comparative genomics of the fungal order Sordariales.</title>
        <authorList>
            <person name="Hensen N."/>
            <person name="Bonometti L."/>
            <person name="Westerberg I."/>
            <person name="Brannstrom I.O."/>
            <person name="Guillou S."/>
            <person name="Cros-Aarteil S."/>
            <person name="Calhoun S."/>
            <person name="Haridas S."/>
            <person name="Kuo A."/>
            <person name="Mondo S."/>
            <person name="Pangilinan J."/>
            <person name="Riley R."/>
            <person name="LaButti K."/>
            <person name="Andreopoulos B."/>
            <person name="Lipzen A."/>
            <person name="Chen C."/>
            <person name="Yan M."/>
            <person name="Daum C."/>
            <person name="Ng V."/>
            <person name="Clum A."/>
            <person name="Steindorff A."/>
            <person name="Ohm R.A."/>
            <person name="Martin F."/>
            <person name="Silar P."/>
            <person name="Natvig D.O."/>
            <person name="Lalanne C."/>
            <person name="Gautier V."/>
            <person name="Ament-Velasquez S.L."/>
            <person name="Kruys A."/>
            <person name="Hutchinson M.I."/>
            <person name="Powell A.J."/>
            <person name="Barry K."/>
            <person name="Miller A.N."/>
            <person name="Grigoriev I.V."/>
            <person name="Debuchy R."/>
            <person name="Gladieux P."/>
            <person name="Hiltunen Thoren M."/>
            <person name="Johannesson H."/>
        </authorList>
    </citation>
    <scope>NUCLEOTIDE SEQUENCE</scope>
    <source>
        <strain evidence="4">CBS 232.78</strain>
    </source>
</reference>
<dbReference type="PROSITE" id="PS00455">
    <property type="entry name" value="AMP_BINDING"/>
    <property type="match status" value="1"/>
</dbReference>
<keyword evidence="2" id="KW-0597">Phosphoprotein</keyword>
<keyword evidence="5" id="KW-1185">Reference proteome</keyword>
<dbReference type="InterPro" id="IPR013120">
    <property type="entry name" value="FAR_NAD-bd"/>
</dbReference>
<dbReference type="InterPro" id="IPR009081">
    <property type="entry name" value="PP-bd_ACP"/>
</dbReference>
<dbReference type="Gene3D" id="3.40.50.12780">
    <property type="entry name" value="N-terminal domain of ligase-like"/>
    <property type="match status" value="1"/>
</dbReference>
<evidence type="ECO:0000256" key="2">
    <source>
        <dbReference type="ARBA" id="ARBA00022553"/>
    </source>
</evidence>
<dbReference type="Proteomes" id="UP001285441">
    <property type="component" value="Unassembled WGS sequence"/>
</dbReference>
<evidence type="ECO:0000313" key="4">
    <source>
        <dbReference type="EMBL" id="KAK3380982.1"/>
    </source>
</evidence>
<dbReference type="Gene3D" id="3.40.50.720">
    <property type="entry name" value="NAD(P)-binding Rossmann-like Domain"/>
    <property type="match status" value="1"/>
</dbReference>
<dbReference type="PANTHER" id="PTHR43439">
    <property type="entry name" value="PHENYLACETATE-COENZYME A LIGASE"/>
    <property type="match status" value="1"/>
</dbReference>
<dbReference type="Gene3D" id="1.10.1200.10">
    <property type="entry name" value="ACP-like"/>
    <property type="match status" value="1"/>
</dbReference>
<dbReference type="InterPro" id="IPR000873">
    <property type="entry name" value="AMP-dep_synth/lig_dom"/>
</dbReference>
<dbReference type="AlphaFoldDB" id="A0AAE0NGB1"/>
<dbReference type="SUPFAM" id="SSF51735">
    <property type="entry name" value="NAD(P)-binding Rossmann-fold domains"/>
    <property type="match status" value="1"/>
</dbReference>
<comment type="caution">
    <text evidence="4">The sequence shown here is derived from an EMBL/GenBank/DDBJ whole genome shotgun (WGS) entry which is preliminary data.</text>
</comment>
<organism evidence="4 5">
    <name type="scientific">Podospora didyma</name>
    <dbReference type="NCBI Taxonomy" id="330526"/>
    <lineage>
        <taxon>Eukaryota</taxon>
        <taxon>Fungi</taxon>
        <taxon>Dikarya</taxon>
        <taxon>Ascomycota</taxon>
        <taxon>Pezizomycotina</taxon>
        <taxon>Sordariomycetes</taxon>
        <taxon>Sordariomycetidae</taxon>
        <taxon>Sordariales</taxon>
        <taxon>Podosporaceae</taxon>
        <taxon>Podospora</taxon>
    </lineage>
</organism>
<evidence type="ECO:0000256" key="1">
    <source>
        <dbReference type="ARBA" id="ARBA00022450"/>
    </source>
</evidence>
<proteinExistence type="predicted"/>
<dbReference type="Pfam" id="PF07993">
    <property type="entry name" value="NAD_binding_4"/>
    <property type="match status" value="1"/>
</dbReference>
<dbReference type="InterPro" id="IPR020806">
    <property type="entry name" value="PKS_PP-bd"/>
</dbReference>
<dbReference type="InterPro" id="IPR006162">
    <property type="entry name" value="Ppantetheine_attach_site"/>
</dbReference>
<evidence type="ECO:0000259" key="3">
    <source>
        <dbReference type="PROSITE" id="PS50075"/>
    </source>
</evidence>